<dbReference type="EMBL" id="MU276195">
    <property type="protein sequence ID" value="KAI0040449.1"/>
    <property type="molecule type" value="Genomic_DNA"/>
</dbReference>
<organism evidence="1 2">
    <name type="scientific">Auriscalpium vulgare</name>
    <dbReference type="NCBI Taxonomy" id="40419"/>
    <lineage>
        <taxon>Eukaryota</taxon>
        <taxon>Fungi</taxon>
        <taxon>Dikarya</taxon>
        <taxon>Basidiomycota</taxon>
        <taxon>Agaricomycotina</taxon>
        <taxon>Agaricomycetes</taxon>
        <taxon>Russulales</taxon>
        <taxon>Auriscalpiaceae</taxon>
        <taxon>Auriscalpium</taxon>
    </lineage>
</organism>
<proteinExistence type="predicted"/>
<keyword evidence="2" id="KW-1185">Reference proteome</keyword>
<name>A0ACB8R8F2_9AGAM</name>
<reference evidence="1" key="1">
    <citation type="submission" date="2021-02" db="EMBL/GenBank/DDBJ databases">
        <authorList>
            <consortium name="DOE Joint Genome Institute"/>
            <person name="Ahrendt S."/>
            <person name="Looney B.P."/>
            <person name="Miyauchi S."/>
            <person name="Morin E."/>
            <person name="Drula E."/>
            <person name="Courty P.E."/>
            <person name="Chicoki N."/>
            <person name="Fauchery L."/>
            <person name="Kohler A."/>
            <person name="Kuo A."/>
            <person name="Labutti K."/>
            <person name="Pangilinan J."/>
            <person name="Lipzen A."/>
            <person name="Riley R."/>
            <person name="Andreopoulos W."/>
            <person name="He G."/>
            <person name="Johnson J."/>
            <person name="Barry K.W."/>
            <person name="Grigoriev I.V."/>
            <person name="Nagy L."/>
            <person name="Hibbett D."/>
            <person name="Henrissat B."/>
            <person name="Matheny P.B."/>
            <person name="Labbe J."/>
            <person name="Martin F."/>
        </authorList>
    </citation>
    <scope>NUCLEOTIDE SEQUENCE</scope>
    <source>
        <strain evidence="1">FP105234-sp</strain>
    </source>
</reference>
<gene>
    <name evidence="1" type="ORF">FA95DRAFT_1566384</name>
</gene>
<evidence type="ECO:0000313" key="2">
    <source>
        <dbReference type="Proteomes" id="UP000814033"/>
    </source>
</evidence>
<sequence>MPFRAPNARSQSINPVQRYYRSFVQSQGLPGMADHLNLSPSSKWESIRPWNPRLSLSVREITSVSATFAVTSLLSSRAGLSHLLDRDASDADDDPSAEPSSTSTSSTSALAKGLSVKVNGTPWQRVLARIDDAAEEAVLIIYGLMPGRQYDIEIGVIAGEARVHGQIVTEGSGDGRDRTRSNASSVHEIPEVNIFSSTAIPIDPSPSPPSPSPPATPPSPSSEHPTIEEYFASLKTTLVNLKSEHETLSTALKSARRDSQKSQAAVRSEITSLKRATQKHSTGDSRMRQKVRALEEAVKQAVKGREDVEAEFEDVEAERIKQEGEMSAIERRRDEVRTLAEEGQRRREHAETEADGKVQTVKAELAAVDAKLEKLHARREKLDGRAGSSEEEADEASKPEEPDDDEMHAILGGVVGDLEAKLREMQLERERIESDPFGYLAATTPSPHAHTPDSEDAVPDAPPADVPPRFQSGAHAQHPRTHQHHQQHSSGTHFSRGGKRHAPFSPAHTHSHSHPPRGAATLPPANSGAAAAQVRGQAAPRHFARAAQGQGHGGTPAGASRAPMSRRASSPPPLAERSTLSSLAPPFEPAYARGNGKGPGRAGER</sequence>
<evidence type="ECO:0000313" key="1">
    <source>
        <dbReference type="EMBL" id="KAI0040449.1"/>
    </source>
</evidence>
<accession>A0ACB8R8F2</accession>
<dbReference type="Proteomes" id="UP000814033">
    <property type="component" value="Unassembled WGS sequence"/>
</dbReference>
<reference evidence="1" key="2">
    <citation type="journal article" date="2022" name="New Phytol.">
        <title>Evolutionary transition to the ectomycorrhizal habit in the genomes of a hyperdiverse lineage of mushroom-forming fungi.</title>
        <authorList>
            <person name="Looney B."/>
            <person name="Miyauchi S."/>
            <person name="Morin E."/>
            <person name="Drula E."/>
            <person name="Courty P.E."/>
            <person name="Kohler A."/>
            <person name="Kuo A."/>
            <person name="LaButti K."/>
            <person name="Pangilinan J."/>
            <person name="Lipzen A."/>
            <person name="Riley R."/>
            <person name="Andreopoulos W."/>
            <person name="He G."/>
            <person name="Johnson J."/>
            <person name="Nolan M."/>
            <person name="Tritt A."/>
            <person name="Barry K.W."/>
            <person name="Grigoriev I.V."/>
            <person name="Nagy L.G."/>
            <person name="Hibbett D."/>
            <person name="Henrissat B."/>
            <person name="Matheny P.B."/>
            <person name="Labbe J."/>
            <person name="Martin F.M."/>
        </authorList>
    </citation>
    <scope>NUCLEOTIDE SEQUENCE</scope>
    <source>
        <strain evidence="1">FP105234-sp</strain>
    </source>
</reference>
<protein>
    <submittedName>
        <fullName evidence="1">Uncharacterized protein</fullName>
    </submittedName>
</protein>
<comment type="caution">
    <text evidence="1">The sequence shown here is derived from an EMBL/GenBank/DDBJ whole genome shotgun (WGS) entry which is preliminary data.</text>
</comment>